<dbReference type="InterPro" id="IPR011009">
    <property type="entry name" value="Kinase-like_dom_sf"/>
</dbReference>
<comment type="caution">
    <text evidence="2">The sequence shown here is derived from an EMBL/GenBank/DDBJ whole genome shotgun (WGS) entry which is preliminary data.</text>
</comment>
<evidence type="ECO:0000313" key="3">
    <source>
        <dbReference type="Proteomes" id="UP001610818"/>
    </source>
</evidence>
<protein>
    <submittedName>
        <fullName evidence="2">Phosphotransferase family protein</fullName>
    </submittedName>
</protein>
<accession>A0ABW7R4V0</accession>
<organism evidence="2 3">
    <name type="scientific">Streptomyces longisporoflavus</name>
    <dbReference type="NCBI Taxonomy" id="28044"/>
    <lineage>
        <taxon>Bacteria</taxon>
        <taxon>Bacillati</taxon>
        <taxon>Actinomycetota</taxon>
        <taxon>Actinomycetes</taxon>
        <taxon>Kitasatosporales</taxon>
        <taxon>Streptomycetaceae</taxon>
        <taxon>Streptomyces</taxon>
    </lineage>
</organism>
<dbReference type="InterPro" id="IPR041726">
    <property type="entry name" value="ACAD10_11_N"/>
</dbReference>
<sequence>MPVPVQRDPEQTRRALADWLTARRRPRAGEVRVGPVRVPGAAGFSGEILLCDAEWTEGDGGTVRREPLAVRVAPTGHRVHPDDRWTEQVRLLEILNGTDVPVAPLLGHEPGSSVLGAPFLVMRRIEGEVPADFPSYHREGWLAGLPPQSRRAAWLGGIEMLAAIHRLDPLALGLGFLDRPRYGIGHLTQQLAEFTELLPYYGADDNETATTALTWLHDHQPEEPGPPRLLWGDARLGNIVYAGETPTAVLDWEMAALGRPEADLAWFLHLDRHLSEGIGAVRLAGLPDRAETVRHYERITGHVVQHLEYYEVFAAFRFCVLTARVTRLLEESGIMPPGTDFPLHRNATRLLGRVLEETGVRHGNTAARR</sequence>
<name>A0ABW7R4V0_9ACTN</name>
<dbReference type="Gene3D" id="3.30.200.20">
    <property type="entry name" value="Phosphorylase Kinase, domain 1"/>
    <property type="match status" value="1"/>
</dbReference>
<reference evidence="2 3" key="1">
    <citation type="submission" date="2024-10" db="EMBL/GenBank/DDBJ databases">
        <title>The Natural Products Discovery Center: Release of the First 8490 Sequenced Strains for Exploring Actinobacteria Biosynthetic Diversity.</title>
        <authorList>
            <person name="Kalkreuter E."/>
            <person name="Kautsar S.A."/>
            <person name="Yang D."/>
            <person name="Bader C.D."/>
            <person name="Teijaro C.N."/>
            <person name="Fluegel L."/>
            <person name="Davis C.M."/>
            <person name="Simpson J.R."/>
            <person name="Lauterbach L."/>
            <person name="Steele A.D."/>
            <person name="Gui C."/>
            <person name="Meng S."/>
            <person name="Li G."/>
            <person name="Viehrig K."/>
            <person name="Ye F."/>
            <person name="Su P."/>
            <person name="Kiefer A.F."/>
            <person name="Nichols A."/>
            <person name="Cepeda A.J."/>
            <person name="Yan W."/>
            <person name="Fan B."/>
            <person name="Jiang Y."/>
            <person name="Adhikari A."/>
            <person name="Zheng C.-J."/>
            <person name="Schuster L."/>
            <person name="Cowan T.M."/>
            <person name="Smanski M.J."/>
            <person name="Chevrette M.G."/>
            <person name="De Carvalho L.P.S."/>
            <person name="Shen B."/>
        </authorList>
    </citation>
    <scope>NUCLEOTIDE SEQUENCE [LARGE SCALE GENOMIC DNA]</scope>
    <source>
        <strain evidence="2 3">NPDC017990</strain>
    </source>
</reference>
<dbReference type="Pfam" id="PF01636">
    <property type="entry name" value="APH"/>
    <property type="match status" value="1"/>
</dbReference>
<evidence type="ECO:0000259" key="1">
    <source>
        <dbReference type="Pfam" id="PF01636"/>
    </source>
</evidence>
<dbReference type="InterPro" id="IPR051678">
    <property type="entry name" value="AGP_Transferase"/>
</dbReference>
<dbReference type="SUPFAM" id="SSF56112">
    <property type="entry name" value="Protein kinase-like (PK-like)"/>
    <property type="match status" value="1"/>
</dbReference>
<proteinExistence type="predicted"/>
<keyword evidence="3" id="KW-1185">Reference proteome</keyword>
<evidence type="ECO:0000313" key="2">
    <source>
        <dbReference type="EMBL" id="MFH8551340.1"/>
    </source>
</evidence>
<dbReference type="Gene3D" id="3.90.1200.10">
    <property type="match status" value="1"/>
</dbReference>
<dbReference type="PANTHER" id="PTHR21310">
    <property type="entry name" value="AMINOGLYCOSIDE PHOSPHOTRANSFERASE-RELATED-RELATED"/>
    <property type="match status" value="1"/>
</dbReference>
<dbReference type="Proteomes" id="UP001610818">
    <property type="component" value="Unassembled WGS sequence"/>
</dbReference>
<dbReference type="CDD" id="cd05154">
    <property type="entry name" value="ACAD10_11_N-like"/>
    <property type="match status" value="1"/>
</dbReference>
<dbReference type="RefSeq" id="WP_397718222.1">
    <property type="nucleotide sequence ID" value="NZ_JBIRGN010000011.1"/>
</dbReference>
<dbReference type="InterPro" id="IPR002575">
    <property type="entry name" value="Aminoglycoside_PTrfase"/>
</dbReference>
<dbReference type="EMBL" id="JBIRGQ010000011">
    <property type="protein sequence ID" value="MFH8551340.1"/>
    <property type="molecule type" value="Genomic_DNA"/>
</dbReference>
<dbReference type="PANTHER" id="PTHR21310:SF40">
    <property type="entry name" value="AMINOGLYCOSIDE PHOSPHOTRANSFERASE DOMAIN-CONTAINING PROTEIN-RELATED"/>
    <property type="match status" value="1"/>
</dbReference>
<feature type="domain" description="Aminoglycoside phosphotransferase" evidence="1">
    <location>
        <begin position="66"/>
        <end position="286"/>
    </location>
</feature>
<gene>
    <name evidence="2" type="ORF">ACH4F9_40790</name>
</gene>